<evidence type="ECO:0000313" key="3">
    <source>
        <dbReference type="EMBL" id="HIZ67074.1"/>
    </source>
</evidence>
<evidence type="ECO:0000256" key="1">
    <source>
        <dbReference type="ARBA" id="ARBA00008007"/>
    </source>
</evidence>
<accession>A0A9D2JV56</accession>
<reference evidence="3" key="2">
    <citation type="submission" date="2021-04" db="EMBL/GenBank/DDBJ databases">
        <authorList>
            <person name="Gilroy R."/>
        </authorList>
    </citation>
    <scope>NUCLEOTIDE SEQUENCE</scope>
    <source>
        <strain evidence="3">ChiBcolR9-63</strain>
    </source>
</reference>
<organism evidence="3 4">
    <name type="scientific">Candidatus Streptococcus faecavium</name>
    <dbReference type="NCBI Taxonomy" id="2838763"/>
    <lineage>
        <taxon>Bacteria</taxon>
        <taxon>Bacillati</taxon>
        <taxon>Bacillota</taxon>
        <taxon>Bacilli</taxon>
        <taxon>Lactobacillales</taxon>
        <taxon>Streptococcaceae</taxon>
        <taxon>Streptococcus</taxon>
    </lineage>
</organism>
<dbReference type="AlphaFoldDB" id="A0A9D2JV56"/>
<proteinExistence type="inferred from homology"/>
<name>A0A9D2JV56_9STRE</name>
<feature type="domain" description="Phosphoribosyltransferase" evidence="2">
    <location>
        <begin position="153"/>
        <end position="217"/>
    </location>
</feature>
<comment type="caution">
    <text evidence="3">The sequence shown here is derived from an EMBL/GenBank/DDBJ whole genome shotgun (WGS) entry which is preliminary data.</text>
</comment>
<dbReference type="CDD" id="cd06223">
    <property type="entry name" value="PRTases_typeI"/>
    <property type="match status" value="1"/>
</dbReference>
<comment type="similarity">
    <text evidence="1">Belongs to the ComF/GntX family.</text>
</comment>
<reference evidence="3" key="1">
    <citation type="journal article" date="2021" name="PeerJ">
        <title>Extensive microbial diversity within the chicken gut microbiome revealed by metagenomics and culture.</title>
        <authorList>
            <person name="Gilroy R."/>
            <person name="Ravi A."/>
            <person name="Getino M."/>
            <person name="Pursley I."/>
            <person name="Horton D.L."/>
            <person name="Alikhan N.F."/>
            <person name="Baker D."/>
            <person name="Gharbi K."/>
            <person name="Hall N."/>
            <person name="Watson M."/>
            <person name="Adriaenssens E.M."/>
            <person name="Foster-Nyarko E."/>
            <person name="Jarju S."/>
            <person name="Secka A."/>
            <person name="Antonio M."/>
            <person name="Oren A."/>
            <person name="Chaudhuri R.R."/>
            <person name="La Ragione R."/>
            <person name="Hildebrand F."/>
            <person name="Pallen M.J."/>
        </authorList>
    </citation>
    <scope>NUCLEOTIDE SEQUENCE</scope>
    <source>
        <strain evidence="3">ChiBcolR9-63</strain>
    </source>
</reference>
<dbReference type="InterPro" id="IPR000836">
    <property type="entry name" value="PRTase_dom"/>
</dbReference>
<gene>
    <name evidence="3" type="ORF">H9965_01120</name>
</gene>
<dbReference type="Proteomes" id="UP000824058">
    <property type="component" value="Unassembled WGS sequence"/>
</dbReference>
<dbReference type="PANTHER" id="PTHR47505:SF1">
    <property type="entry name" value="DNA UTILIZATION PROTEIN YHGH"/>
    <property type="match status" value="1"/>
</dbReference>
<evidence type="ECO:0000313" key="4">
    <source>
        <dbReference type="Proteomes" id="UP000824058"/>
    </source>
</evidence>
<dbReference type="SUPFAM" id="SSF53271">
    <property type="entry name" value="PRTase-like"/>
    <property type="match status" value="1"/>
</dbReference>
<dbReference type="InterPro" id="IPR051910">
    <property type="entry name" value="ComF/GntX_DNA_util-trans"/>
</dbReference>
<dbReference type="Pfam" id="PF00156">
    <property type="entry name" value="Pribosyltran"/>
    <property type="match status" value="1"/>
</dbReference>
<dbReference type="Gene3D" id="3.40.50.2020">
    <property type="match status" value="1"/>
</dbReference>
<dbReference type="PANTHER" id="PTHR47505">
    <property type="entry name" value="DNA UTILIZATION PROTEIN YHGH"/>
    <property type="match status" value="1"/>
</dbReference>
<evidence type="ECO:0000259" key="2">
    <source>
        <dbReference type="Pfam" id="PF00156"/>
    </source>
</evidence>
<dbReference type="InterPro" id="IPR029057">
    <property type="entry name" value="PRTase-like"/>
</dbReference>
<protein>
    <submittedName>
        <fullName evidence="3">ComF family protein</fullName>
    </submittedName>
</protein>
<dbReference type="EMBL" id="DXBD01000010">
    <property type="protein sequence ID" value="HIZ67074.1"/>
    <property type="molecule type" value="Genomic_DNA"/>
</dbReference>
<sequence>MECLLCRQVFSETERFLNIILMAKDSDGVCSTCQNSFEKIGDSHCPTCFRKGEIRTCLDCHEWKKQDHQVQHEALFTYNAFMRDYFSKYKFQGDMVLSQVLAKPIKNHLKYYKDYTLVPVPLSPERLRDRQFNQVTAFLDSAGLSYQDILEKTDVQKQSDKNRHERLKSQNPFTIKSQKSLPERVLIVDDIYTTGATLKGIYDLLHQAGVKNVKSFSIAR</sequence>